<dbReference type="STRING" id="695850.A0A067D755"/>
<keyword evidence="3" id="KW-1185">Reference proteome</keyword>
<proteinExistence type="inferred from homology"/>
<protein>
    <submittedName>
        <fullName evidence="2">Uncharacterized protein</fullName>
    </submittedName>
</protein>
<dbReference type="SUPFAM" id="SSF56815">
    <property type="entry name" value="Sec1/munc18-like (SM) proteins"/>
    <property type="match status" value="1"/>
</dbReference>
<dbReference type="InterPro" id="IPR052050">
    <property type="entry name" value="SecEffector_AnkRepeat"/>
</dbReference>
<name>A0A067D755_SAPPC</name>
<dbReference type="InterPro" id="IPR043155">
    <property type="entry name" value="VPS33_dom3b"/>
</dbReference>
<comment type="similarity">
    <text evidence="1">Belongs to the STXBP/unc-18/SEC1 family.</text>
</comment>
<dbReference type="InterPro" id="IPR043154">
    <property type="entry name" value="Sec-1-like_dom1"/>
</dbReference>
<dbReference type="Pfam" id="PF13637">
    <property type="entry name" value="Ank_4"/>
    <property type="match status" value="1"/>
</dbReference>
<dbReference type="RefSeq" id="XP_012194194.1">
    <property type="nucleotide sequence ID" value="XM_012338804.1"/>
</dbReference>
<gene>
    <name evidence="2" type="ORF">SPRG_00579</name>
</gene>
<dbReference type="Gene3D" id="3.40.50.2060">
    <property type="match status" value="1"/>
</dbReference>
<dbReference type="OrthoDB" id="10262287at2759"/>
<dbReference type="SMART" id="SM00248">
    <property type="entry name" value="ANK"/>
    <property type="match status" value="3"/>
</dbReference>
<dbReference type="PANTHER" id="PTHR46586:SF3">
    <property type="entry name" value="ANKYRIN REPEAT-CONTAINING PROTEIN"/>
    <property type="match status" value="1"/>
</dbReference>
<dbReference type="InterPro" id="IPR036045">
    <property type="entry name" value="Sec1-like_sf"/>
</dbReference>
<dbReference type="Pfam" id="PF12796">
    <property type="entry name" value="Ank_2"/>
    <property type="match status" value="1"/>
</dbReference>
<dbReference type="VEuPathDB" id="FungiDB:SPRG_00579"/>
<dbReference type="GeneID" id="24123215"/>
<dbReference type="Proteomes" id="UP000030745">
    <property type="component" value="Unassembled WGS sequence"/>
</dbReference>
<dbReference type="GO" id="GO:0016192">
    <property type="term" value="P:vesicle-mediated transport"/>
    <property type="evidence" value="ECO:0007669"/>
    <property type="project" value="InterPro"/>
</dbReference>
<sequence length="833" mass="91979">MSSTVLRQDELLRIVLAYQDGVFEELLPHFGAWKRFKNANQRAAWLLLHYAGLHWLQRLLACWPIADSVVLMDMAASHGQLELVRYLSVHGASGCTAYAMDAAARNGHDDVVQFLHATRSEGCLRYTLDHAAMNGHLSIVRFLHDHRHDGCSTNAVDYAARNGHINVVAFLLQGRHEGCTHLALTFAAQNGHLDVVAYLVQHASMACILIAIPAARAHGHHDVATYFTLDTSRFALARLRDASSDALDALLLAVQARSIEVVLSPRLWGLFQHFSTLGSDRLKALRVAEIHALDSHVGSEHSAGSALVFIVQPLVAQVYLVARRIASVVEHQPKGAPPLVVHILHAGPWNALCATVLAQERTADVVQLTLALFPLGFIPLDSDVLTMGSDTLLRECYLGSNKTSLATMAHALYQLEVTLGKIDHIFYKGNLAHALWKHLASLHIQNGVPPPAKSKKHRIDCLMVFDRKLDYFAPLSTPLTQAASASCVLAYRDGMVQVDANLLDDTIPSGQQQAPMSLSSDDAVFELCRNVHIQALGPLLQHQVAAISEEHAALQKAMHDEAAWKTDISNLPGQVQAHLHQQSLLNQHLQLSQLLQATTNSKDFRRRWLLERAIMEGEPRLGDIEQLIWKQGPLLHVLRLLALHSLVNHGIPRELYFHLKTQIMQFYGYEYLHTFENLEQVGLLRMQDQAQKAAPNLLRAFGCIGNYGGDVVHPDDAGYVSGGYTPLLVKLVDAALGPSQWEPMAELLHQLPGPSAHFSTSDADKPRKKTKFKTVLVVVVGGLTWLEIAALRFLGQQRNVAFLFASNAIASGQRFVDPLLEAVYNGLLDQDIK</sequence>
<dbReference type="InterPro" id="IPR027482">
    <property type="entry name" value="Sec1-like_dom2"/>
</dbReference>
<evidence type="ECO:0000313" key="2">
    <source>
        <dbReference type="EMBL" id="KDO34516.1"/>
    </source>
</evidence>
<dbReference type="SUPFAM" id="SSF48403">
    <property type="entry name" value="Ankyrin repeat"/>
    <property type="match status" value="1"/>
</dbReference>
<dbReference type="EMBL" id="KK583190">
    <property type="protein sequence ID" value="KDO34516.1"/>
    <property type="molecule type" value="Genomic_DNA"/>
</dbReference>
<dbReference type="Pfam" id="PF00995">
    <property type="entry name" value="Sec1"/>
    <property type="match status" value="1"/>
</dbReference>
<evidence type="ECO:0000256" key="1">
    <source>
        <dbReference type="ARBA" id="ARBA00009884"/>
    </source>
</evidence>
<dbReference type="AlphaFoldDB" id="A0A067D755"/>
<dbReference type="InterPro" id="IPR002110">
    <property type="entry name" value="Ankyrin_rpt"/>
</dbReference>
<dbReference type="Gene3D" id="1.25.40.850">
    <property type="match status" value="1"/>
</dbReference>
<reference evidence="2 3" key="1">
    <citation type="journal article" date="2013" name="PLoS Genet.">
        <title>Distinctive expansion of potential virulence genes in the genome of the oomycete fish pathogen Saprolegnia parasitica.</title>
        <authorList>
            <person name="Jiang R.H."/>
            <person name="de Bruijn I."/>
            <person name="Haas B.J."/>
            <person name="Belmonte R."/>
            <person name="Lobach L."/>
            <person name="Christie J."/>
            <person name="van den Ackerveken G."/>
            <person name="Bottin A."/>
            <person name="Bulone V."/>
            <person name="Diaz-Moreno S.M."/>
            <person name="Dumas B."/>
            <person name="Fan L."/>
            <person name="Gaulin E."/>
            <person name="Govers F."/>
            <person name="Grenville-Briggs L.J."/>
            <person name="Horner N.R."/>
            <person name="Levin J.Z."/>
            <person name="Mammella M."/>
            <person name="Meijer H.J."/>
            <person name="Morris P."/>
            <person name="Nusbaum C."/>
            <person name="Oome S."/>
            <person name="Phillips A.J."/>
            <person name="van Rooyen D."/>
            <person name="Rzeszutek E."/>
            <person name="Saraiva M."/>
            <person name="Secombes C.J."/>
            <person name="Seidl M.F."/>
            <person name="Snel B."/>
            <person name="Stassen J.H."/>
            <person name="Sykes S."/>
            <person name="Tripathy S."/>
            <person name="van den Berg H."/>
            <person name="Vega-Arreguin J.C."/>
            <person name="Wawra S."/>
            <person name="Young S.K."/>
            <person name="Zeng Q."/>
            <person name="Dieguez-Uribeondo J."/>
            <person name="Russ C."/>
            <person name="Tyler B.M."/>
            <person name="van West P."/>
        </authorList>
    </citation>
    <scope>NUCLEOTIDE SEQUENCE [LARGE SCALE GENOMIC DNA]</scope>
    <source>
        <strain evidence="2 3">CBS 223.65</strain>
    </source>
</reference>
<dbReference type="OMA" id="RAFGCIG"/>
<dbReference type="PANTHER" id="PTHR46586">
    <property type="entry name" value="ANKYRIN REPEAT-CONTAINING PROTEIN"/>
    <property type="match status" value="1"/>
</dbReference>
<dbReference type="InterPro" id="IPR001619">
    <property type="entry name" value="Sec1-like"/>
</dbReference>
<organism evidence="2 3">
    <name type="scientific">Saprolegnia parasitica (strain CBS 223.65)</name>
    <dbReference type="NCBI Taxonomy" id="695850"/>
    <lineage>
        <taxon>Eukaryota</taxon>
        <taxon>Sar</taxon>
        <taxon>Stramenopiles</taxon>
        <taxon>Oomycota</taxon>
        <taxon>Saprolegniomycetes</taxon>
        <taxon>Saprolegniales</taxon>
        <taxon>Saprolegniaceae</taxon>
        <taxon>Saprolegnia</taxon>
    </lineage>
</organism>
<dbReference type="Gene3D" id="1.25.40.20">
    <property type="entry name" value="Ankyrin repeat-containing domain"/>
    <property type="match status" value="1"/>
</dbReference>
<dbReference type="InterPro" id="IPR036770">
    <property type="entry name" value="Ankyrin_rpt-contain_sf"/>
</dbReference>
<evidence type="ECO:0000313" key="3">
    <source>
        <dbReference type="Proteomes" id="UP000030745"/>
    </source>
</evidence>
<accession>A0A067D755</accession>
<dbReference type="Gene3D" id="3.40.50.1910">
    <property type="match status" value="2"/>
</dbReference>
<dbReference type="KEGG" id="spar:SPRG_00579"/>